<dbReference type="STRING" id="1108050.A0A0B7FLE9"/>
<feature type="domain" description="AMP-dependent synthetase/ligase" evidence="2">
    <location>
        <begin position="17"/>
        <end position="121"/>
    </location>
</feature>
<dbReference type="AlphaFoldDB" id="A0A0B7FLE9"/>
<dbReference type="InterPro" id="IPR045851">
    <property type="entry name" value="AMP-bd_C_sf"/>
</dbReference>
<dbReference type="PANTHER" id="PTHR45527">
    <property type="entry name" value="NONRIBOSOMAL PEPTIDE SYNTHETASE"/>
    <property type="match status" value="1"/>
</dbReference>
<reference evidence="4 5" key="1">
    <citation type="submission" date="2014-11" db="EMBL/GenBank/DDBJ databases">
        <authorList>
            <person name="Wibberg Daniel"/>
        </authorList>
    </citation>
    <scope>NUCLEOTIDE SEQUENCE [LARGE SCALE GENOMIC DNA]</scope>
    <source>
        <strain evidence="4">Rhizoctonia solani AG1-IB 7/3/14</strain>
    </source>
</reference>
<evidence type="ECO:0000259" key="2">
    <source>
        <dbReference type="Pfam" id="PF00501"/>
    </source>
</evidence>
<dbReference type="PANTHER" id="PTHR45527:SF1">
    <property type="entry name" value="FATTY ACID SYNTHASE"/>
    <property type="match status" value="1"/>
</dbReference>
<dbReference type="Pfam" id="PF13193">
    <property type="entry name" value="AMP-binding_C"/>
    <property type="match status" value="1"/>
</dbReference>
<dbReference type="Gene3D" id="3.30.300.30">
    <property type="match status" value="1"/>
</dbReference>
<dbReference type="EMBL" id="LN679126">
    <property type="protein sequence ID" value="CEL57002.1"/>
    <property type="molecule type" value="Genomic_DNA"/>
</dbReference>
<dbReference type="GO" id="GO:0005737">
    <property type="term" value="C:cytoplasm"/>
    <property type="evidence" value="ECO:0007669"/>
    <property type="project" value="TreeGrafter"/>
</dbReference>
<organism evidence="4 5">
    <name type="scientific">Thanatephorus cucumeris (strain AG1-IB / isolate 7/3/14)</name>
    <name type="common">Lettuce bottom rot fungus</name>
    <name type="synonym">Rhizoctonia solani</name>
    <dbReference type="NCBI Taxonomy" id="1108050"/>
    <lineage>
        <taxon>Eukaryota</taxon>
        <taxon>Fungi</taxon>
        <taxon>Dikarya</taxon>
        <taxon>Basidiomycota</taxon>
        <taxon>Agaricomycotina</taxon>
        <taxon>Agaricomycetes</taxon>
        <taxon>Cantharellales</taxon>
        <taxon>Ceratobasidiaceae</taxon>
        <taxon>Rhizoctonia</taxon>
        <taxon>Rhizoctonia solani AG-1</taxon>
    </lineage>
</organism>
<dbReference type="OrthoDB" id="416786at2759"/>
<dbReference type="Gene3D" id="3.40.50.12780">
    <property type="entry name" value="N-terminal domain of ligase-like"/>
    <property type="match status" value="1"/>
</dbReference>
<protein>
    <submittedName>
        <fullName evidence="4">Linear gramicidin synthase subunit C</fullName>
    </submittedName>
</protein>
<evidence type="ECO:0000313" key="5">
    <source>
        <dbReference type="Proteomes" id="UP000059188"/>
    </source>
</evidence>
<gene>
    <name evidence="4" type="ORF">RSOLAG1IB_08255</name>
</gene>
<sequence>MCAAVWRQFVKYVVQYEPVLPSSLRLIVTGGESILTSVLKSWLGIVGEYPRFVNTYGPTEATVSTTMWEGKDGVDEPLIPIGRPLKDYVCYVLDPETNTPVTPGKDGVLFVSGPGVAIGYLDESLTRKKFIANPWANSIQYERMYNTGDLVRVDHTGIYWFRGRVDSQVRVCGYIVDLQEIEAYLLSHPCVAEAVIVTDPDEQRYNILSAYIVVSPSTDGCALSIEDLLQYCTKTLAHYEVPSRFYKVESIPLTLHQKVDRRALQALTAEQLPTSGGEADDNCVLNSGILDN</sequence>
<keyword evidence="5" id="KW-1185">Reference proteome</keyword>
<dbReference type="SUPFAM" id="SSF56801">
    <property type="entry name" value="Acetyl-CoA synthetase-like"/>
    <property type="match status" value="1"/>
</dbReference>
<proteinExistence type="predicted"/>
<name>A0A0B7FLE9_THACB</name>
<evidence type="ECO:0000313" key="4">
    <source>
        <dbReference type="EMBL" id="CEL57002.1"/>
    </source>
</evidence>
<dbReference type="Proteomes" id="UP000059188">
    <property type="component" value="Unassembled WGS sequence"/>
</dbReference>
<dbReference type="InterPro" id="IPR025110">
    <property type="entry name" value="AMP-bd_C"/>
</dbReference>
<keyword evidence="1" id="KW-0511">Multifunctional enzyme</keyword>
<dbReference type="InterPro" id="IPR042099">
    <property type="entry name" value="ANL_N_sf"/>
</dbReference>
<dbReference type="Pfam" id="PF00501">
    <property type="entry name" value="AMP-binding"/>
    <property type="match status" value="1"/>
</dbReference>
<dbReference type="GO" id="GO:0031177">
    <property type="term" value="F:phosphopantetheine binding"/>
    <property type="evidence" value="ECO:0007669"/>
    <property type="project" value="TreeGrafter"/>
</dbReference>
<dbReference type="InterPro" id="IPR000873">
    <property type="entry name" value="AMP-dep_synth/lig_dom"/>
</dbReference>
<accession>A0A0B7FLE9</accession>
<dbReference type="GO" id="GO:0043041">
    <property type="term" value="P:amino acid activation for nonribosomal peptide biosynthetic process"/>
    <property type="evidence" value="ECO:0007669"/>
    <property type="project" value="TreeGrafter"/>
</dbReference>
<evidence type="ECO:0000256" key="1">
    <source>
        <dbReference type="ARBA" id="ARBA00023268"/>
    </source>
</evidence>
<feature type="domain" description="AMP-binding enzyme C-terminal" evidence="3">
    <location>
        <begin position="180"/>
        <end position="257"/>
    </location>
</feature>
<dbReference type="GO" id="GO:0044550">
    <property type="term" value="P:secondary metabolite biosynthetic process"/>
    <property type="evidence" value="ECO:0007669"/>
    <property type="project" value="TreeGrafter"/>
</dbReference>
<evidence type="ECO:0000259" key="3">
    <source>
        <dbReference type="Pfam" id="PF13193"/>
    </source>
</evidence>